<keyword evidence="2" id="KW-1185">Reference proteome</keyword>
<dbReference type="EMBL" id="CM055108">
    <property type="protein sequence ID" value="KAJ7524482.1"/>
    <property type="molecule type" value="Genomic_DNA"/>
</dbReference>
<sequence length="290" mass="32317">MEEDDDEASKDNDEVVGLAMTDRAEEDAHNVAARLLPQQAQWIEEQEHLKRSLVQRDHFLWKYVPGNDIISTVSGDKHVEDNSLHYVGGVDLSFCKEDPSLACGALIVLEMPRLKVVYKDFDIVHLDLPYIPGFLAFRESPVLLELLRKMRMHKPALFPQLLMVDGNGILHPRGFGLASHLGVLADIPTIGIGKNLHHVDGLNDIVVKVLASKYLKKAGDAIDLIGKSGKVLGAALKSKDDCKKPVFVSIGHRISLDSAIDIVRACCMYRLPEPVRQADIESKEYLRKML</sequence>
<gene>
    <name evidence="1" type="ORF">O6H91_17G007300</name>
</gene>
<dbReference type="Proteomes" id="UP001162992">
    <property type="component" value="Chromosome 17"/>
</dbReference>
<evidence type="ECO:0000313" key="2">
    <source>
        <dbReference type="Proteomes" id="UP001162992"/>
    </source>
</evidence>
<comment type="caution">
    <text evidence="1">The sequence shown here is derived from an EMBL/GenBank/DDBJ whole genome shotgun (WGS) entry which is preliminary data.</text>
</comment>
<evidence type="ECO:0000313" key="1">
    <source>
        <dbReference type="EMBL" id="KAJ7524482.1"/>
    </source>
</evidence>
<accession>A0ACC2B416</accession>
<proteinExistence type="predicted"/>
<protein>
    <submittedName>
        <fullName evidence="1">Uncharacterized protein</fullName>
    </submittedName>
</protein>
<name>A0ACC2B416_DIPCM</name>
<organism evidence="1 2">
    <name type="scientific">Diphasiastrum complanatum</name>
    <name type="common">Issler's clubmoss</name>
    <name type="synonym">Lycopodium complanatum</name>
    <dbReference type="NCBI Taxonomy" id="34168"/>
    <lineage>
        <taxon>Eukaryota</taxon>
        <taxon>Viridiplantae</taxon>
        <taxon>Streptophyta</taxon>
        <taxon>Embryophyta</taxon>
        <taxon>Tracheophyta</taxon>
        <taxon>Lycopodiopsida</taxon>
        <taxon>Lycopodiales</taxon>
        <taxon>Lycopodiaceae</taxon>
        <taxon>Lycopodioideae</taxon>
        <taxon>Diphasiastrum</taxon>
    </lineage>
</organism>
<reference evidence="2" key="1">
    <citation type="journal article" date="2024" name="Proc. Natl. Acad. Sci. U.S.A.">
        <title>Extraordinary preservation of gene collinearity over three hundred million years revealed in homosporous lycophytes.</title>
        <authorList>
            <person name="Li C."/>
            <person name="Wickell D."/>
            <person name="Kuo L.Y."/>
            <person name="Chen X."/>
            <person name="Nie B."/>
            <person name="Liao X."/>
            <person name="Peng D."/>
            <person name="Ji J."/>
            <person name="Jenkins J."/>
            <person name="Williams M."/>
            <person name="Shu S."/>
            <person name="Plott C."/>
            <person name="Barry K."/>
            <person name="Rajasekar S."/>
            <person name="Grimwood J."/>
            <person name="Han X."/>
            <person name="Sun S."/>
            <person name="Hou Z."/>
            <person name="He W."/>
            <person name="Dai G."/>
            <person name="Sun C."/>
            <person name="Schmutz J."/>
            <person name="Leebens-Mack J.H."/>
            <person name="Li F.W."/>
            <person name="Wang L."/>
        </authorList>
    </citation>
    <scope>NUCLEOTIDE SEQUENCE [LARGE SCALE GENOMIC DNA]</scope>
    <source>
        <strain evidence="2">cv. PW_Plant_1</strain>
    </source>
</reference>